<dbReference type="Proteomes" id="UP001333110">
    <property type="component" value="Unassembled WGS sequence"/>
</dbReference>
<feature type="region of interest" description="Disordered" evidence="1">
    <location>
        <begin position="274"/>
        <end position="294"/>
    </location>
</feature>
<gene>
    <name evidence="2" type="ORF">QYF61_025179</name>
</gene>
<dbReference type="EMBL" id="JAUNZN010000005">
    <property type="protein sequence ID" value="KAK4821602.1"/>
    <property type="molecule type" value="Genomic_DNA"/>
</dbReference>
<organism evidence="2 3">
    <name type="scientific">Mycteria americana</name>
    <name type="common">Wood stork</name>
    <dbReference type="NCBI Taxonomy" id="33587"/>
    <lineage>
        <taxon>Eukaryota</taxon>
        <taxon>Metazoa</taxon>
        <taxon>Chordata</taxon>
        <taxon>Craniata</taxon>
        <taxon>Vertebrata</taxon>
        <taxon>Euteleostomi</taxon>
        <taxon>Archelosauria</taxon>
        <taxon>Archosauria</taxon>
        <taxon>Dinosauria</taxon>
        <taxon>Saurischia</taxon>
        <taxon>Theropoda</taxon>
        <taxon>Coelurosauria</taxon>
        <taxon>Aves</taxon>
        <taxon>Neognathae</taxon>
        <taxon>Neoaves</taxon>
        <taxon>Aequornithes</taxon>
        <taxon>Ciconiiformes</taxon>
        <taxon>Ciconiidae</taxon>
        <taxon>Mycteria</taxon>
    </lineage>
</organism>
<evidence type="ECO:0000313" key="3">
    <source>
        <dbReference type="Proteomes" id="UP001333110"/>
    </source>
</evidence>
<evidence type="ECO:0000256" key="1">
    <source>
        <dbReference type="SAM" id="MobiDB-lite"/>
    </source>
</evidence>
<dbReference type="AlphaFoldDB" id="A0AAN7NSE3"/>
<sequence>MILKVTSVFSDVAEAECITTDAREIHLYSLEVPKHTELESVAADTLRSKMTTEDKTSALDPSPASLPFSGHTPAPPCLSCSGGPKTEHRIRGSFNWRSWEEHEERSSKPRRWFWFQPPRLLLTQGTNRKPCCTSAQEARAVDYCNSGDDRASYLGVATHILDTDRSTQARPFPPTVLKHASNKGGSALFQERPQSFIISGHLVAPKFIWTATSSTRESVPDRDKAHNLHWTANTWEHKNSPDCLLDLAKPGCYCRPVSNEDDTSTNLYHHQFTGKTFSQPTKHKGPQQDSPTEIYTDLNFNSRTVGEVVIKQEQPMVSESSPLNFNLTFYFSYTNRNELIPDSPCRFVSSCVEENAKYTQKKLKRTESLDQQINTPTLPPYAVPGVRINFRTTASHHASGCLTERASRHQV</sequence>
<name>A0AAN7NSE3_MYCAM</name>
<evidence type="ECO:0000313" key="2">
    <source>
        <dbReference type="EMBL" id="KAK4821602.1"/>
    </source>
</evidence>
<reference evidence="2 3" key="1">
    <citation type="journal article" date="2023" name="J. Hered.">
        <title>Chromosome-level genome of the wood stork (Mycteria americana) provides insight into avian chromosome evolution.</title>
        <authorList>
            <person name="Flamio R. Jr."/>
            <person name="Ramstad K.M."/>
        </authorList>
    </citation>
    <scope>NUCLEOTIDE SEQUENCE [LARGE SCALE GENOMIC DNA]</scope>
    <source>
        <strain evidence="2">JAX WOST 10</strain>
    </source>
</reference>
<comment type="caution">
    <text evidence="2">The sequence shown here is derived from an EMBL/GenBank/DDBJ whole genome shotgun (WGS) entry which is preliminary data.</text>
</comment>
<accession>A0AAN7NSE3</accession>
<proteinExistence type="predicted"/>
<protein>
    <submittedName>
        <fullName evidence="2">Uncharacterized protein</fullName>
    </submittedName>
</protein>
<keyword evidence="3" id="KW-1185">Reference proteome</keyword>